<dbReference type="Proteomes" id="UP000798662">
    <property type="component" value="Chromosome 2"/>
</dbReference>
<reference evidence="1" key="1">
    <citation type="submission" date="2019-11" db="EMBL/GenBank/DDBJ databases">
        <title>Nori genome reveals adaptations in red seaweeds to the harsh intertidal environment.</title>
        <authorList>
            <person name="Wang D."/>
            <person name="Mao Y."/>
        </authorList>
    </citation>
    <scope>NUCLEOTIDE SEQUENCE</scope>
    <source>
        <tissue evidence="1">Gametophyte</tissue>
    </source>
</reference>
<evidence type="ECO:0000313" key="1">
    <source>
        <dbReference type="EMBL" id="KAK1863482.1"/>
    </source>
</evidence>
<keyword evidence="2" id="KW-1185">Reference proteome</keyword>
<proteinExistence type="predicted"/>
<comment type="caution">
    <text evidence="1">The sequence shown here is derived from an EMBL/GenBank/DDBJ whole genome shotgun (WGS) entry which is preliminary data.</text>
</comment>
<name>A0ACC3BZZ5_PYRYE</name>
<evidence type="ECO:0000313" key="2">
    <source>
        <dbReference type="Proteomes" id="UP000798662"/>
    </source>
</evidence>
<sequence length="120" mass="11953">MSALRAAAGGLARAARAGAPTPAARRAAGGGGGGAAGEAPPGLSGGGHAHDVSEPGGRLFGEPIRAPGERRVWFDWEYAQYAGLATATVLLVVGLGSRPGKSFKSTVDEDAARRVADGKF</sequence>
<gene>
    <name evidence="1" type="ORF">I4F81_006037</name>
</gene>
<protein>
    <submittedName>
        <fullName evidence="1">Uncharacterized protein</fullName>
    </submittedName>
</protein>
<organism evidence="1 2">
    <name type="scientific">Pyropia yezoensis</name>
    <name type="common">Susabi-nori</name>
    <name type="synonym">Porphyra yezoensis</name>
    <dbReference type="NCBI Taxonomy" id="2788"/>
    <lineage>
        <taxon>Eukaryota</taxon>
        <taxon>Rhodophyta</taxon>
        <taxon>Bangiophyceae</taxon>
        <taxon>Bangiales</taxon>
        <taxon>Bangiaceae</taxon>
        <taxon>Pyropia</taxon>
    </lineage>
</organism>
<accession>A0ACC3BZZ5</accession>
<dbReference type="EMBL" id="CM020619">
    <property type="protein sequence ID" value="KAK1863482.1"/>
    <property type="molecule type" value="Genomic_DNA"/>
</dbReference>